<dbReference type="Proteomes" id="UP000037035">
    <property type="component" value="Unassembled WGS sequence"/>
</dbReference>
<dbReference type="Pfam" id="PF25036">
    <property type="entry name" value="VPS13_VAB"/>
    <property type="match status" value="1"/>
</dbReference>
<dbReference type="EMBL" id="LAVV01008211">
    <property type="protein sequence ID" value="KNZ53441.1"/>
    <property type="molecule type" value="Genomic_DNA"/>
</dbReference>
<feature type="region of interest" description="Disordered" evidence="1">
    <location>
        <begin position="348"/>
        <end position="369"/>
    </location>
</feature>
<reference evidence="3 4" key="1">
    <citation type="submission" date="2015-08" db="EMBL/GenBank/DDBJ databases">
        <title>Next Generation Sequencing and Analysis of the Genome of Puccinia sorghi L Schw, the Causal Agent of Maize Common Rust.</title>
        <authorList>
            <person name="Rochi L."/>
            <person name="Burguener G."/>
            <person name="Darino M."/>
            <person name="Turjanski A."/>
            <person name="Kreff E."/>
            <person name="Dieguez M.J."/>
            <person name="Sacco F."/>
        </authorList>
    </citation>
    <scope>NUCLEOTIDE SEQUENCE [LARGE SCALE GENOMIC DNA]</scope>
    <source>
        <strain evidence="3 4">RO10H11247</strain>
    </source>
</reference>
<evidence type="ECO:0000259" key="2">
    <source>
        <dbReference type="Pfam" id="PF25036"/>
    </source>
</evidence>
<feature type="domain" description="Vacuolar protein sorting-associated protein 13 VPS13 adaptor binding" evidence="2">
    <location>
        <begin position="41"/>
        <end position="119"/>
    </location>
</feature>
<evidence type="ECO:0000256" key="1">
    <source>
        <dbReference type="SAM" id="MobiDB-lite"/>
    </source>
</evidence>
<keyword evidence="4" id="KW-1185">Reference proteome</keyword>
<comment type="caution">
    <text evidence="3">The sequence shown here is derived from an EMBL/GenBank/DDBJ whole genome shotgun (WGS) entry which is preliminary data.</text>
</comment>
<name>A0A0L6UY22_9BASI</name>
<dbReference type="VEuPathDB" id="FungiDB:VP01_3238g4"/>
<evidence type="ECO:0000313" key="3">
    <source>
        <dbReference type="EMBL" id="KNZ53441.1"/>
    </source>
</evidence>
<dbReference type="AlphaFoldDB" id="A0A0L6UY22"/>
<dbReference type="STRING" id="27349.A0A0L6UY22"/>
<organism evidence="3 4">
    <name type="scientific">Puccinia sorghi</name>
    <dbReference type="NCBI Taxonomy" id="27349"/>
    <lineage>
        <taxon>Eukaryota</taxon>
        <taxon>Fungi</taxon>
        <taxon>Dikarya</taxon>
        <taxon>Basidiomycota</taxon>
        <taxon>Pucciniomycotina</taxon>
        <taxon>Pucciniomycetes</taxon>
        <taxon>Pucciniales</taxon>
        <taxon>Pucciniaceae</taxon>
        <taxon>Puccinia</taxon>
    </lineage>
</organism>
<protein>
    <recommendedName>
        <fullName evidence="2">Vacuolar protein sorting-associated protein 13 VPS13 adaptor binding domain-containing protein</fullName>
    </recommendedName>
</protein>
<accession>A0A0L6UY22</accession>
<evidence type="ECO:0000313" key="4">
    <source>
        <dbReference type="Proteomes" id="UP000037035"/>
    </source>
</evidence>
<sequence length="686" mass="77861">MSREPYRIGEPSLEYQHQANPVQFPFRQLITKRSRYTRLAVMRNRFAWSEKALSWTDLVKQPVQSITCPAINQEDPAHRFNANTIYDQEDSMVRQYPLSGGAFKVQIYHPYVMINTLLFYRLKKLEWTSRLTLNFLLAEPRKLWGTICAEVSPGITFVKEGMIAKHTSGSSKQYSKAPFPKILSPELMELEQRLYYQDIRFYRSLARSWMCKERITARKAEISTKEAANTSWKGWIWGGTPADSQSGINSGQTEGVLMRRHILCYRSPLRRNSNEYLYQTKDWFFHFQQLQPKSGSNIHKSKPITPNTLSEGIGKVKLCPIGIVVTQPTILELFHWIMNIVTDTGSFPSSPQGTSLSDKPPSTANPATSDTNLDKIRVKVLTSNVVLVLFCGLFGFVKWAHYATTLPSSDTFLKGDSTYPGHNSMVYLQFGSIQFTIVEGIWHRLLIFFSKFAQMKAVMDAASAAALQQANDLSQTSTKMHSWNCLTPRLCLYDGKAIPVLFCPTNLSADPKAVETRPNLQAKANVVKDVKVNGVFLLEIHRPPVFSVTYPTGPHPKTDQHLGLKVLVLVENWVVTLPQLVHFNLSHNARILCRSNNDSSPVLLQQLRMHDKFYWGDVDGDGELDPLLPNWQFPSYLNLIVVNQTDMAWSALPVGDKTFRIAVFILFIVPFTSDSHTSVLMGRLTN</sequence>
<proteinExistence type="predicted"/>
<gene>
    <name evidence="3" type="ORF">VP01_3238g4</name>
</gene>
<dbReference type="OrthoDB" id="2518958at2759"/>
<dbReference type="InterPro" id="IPR009543">
    <property type="entry name" value="VPS13_VAB"/>
</dbReference>